<organism evidence="1 2">
    <name type="scientific">Mucuna pruriens</name>
    <name type="common">Velvet bean</name>
    <name type="synonym">Dolichos pruriens</name>
    <dbReference type="NCBI Taxonomy" id="157652"/>
    <lineage>
        <taxon>Eukaryota</taxon>
        <taxon>Viridiplantae</taxon>
        <taxon>Streptophyta</taxon>
        <taxon>Embryophyta</taxon>
        <taxon>Tracheophyta</taxon>
        <taxon>Spermatophyta</taxon>
        <taxon>Magnoliopsida</taxon>
        <taxon>eudicotyledons</taxon>
        <taxon>Gunneridae</taxon>
        <taxon>Pentapetalae</taxon>
        <taxon>rosids</taxon>
        <taxon>fabids</taxon>
        <taxon>Fabales</taxon>
        <taxon>Fabaceae</taxon>
        <taxon>Papilionoideae</taxon>
        <taxon>50 kb inversion clade</taxon>
        <taxon>NPAAA clade</taxon>
        <taxon>indigoferoid/millettioid clade</taxon>
        <taxon>Phaseoleae</taxon>
        <taxon>Mucuna</taxon>
    </lineage>
</organism>
<name>A0A371EPQ6_MUCPR</name>
<dbReference type="AlphaFoldDB" id="A0A371EPQ6"/>
<gene>
    <name evidence="1" type="ORF">CR513_53126</name>
</gene>
<accession>A0A371EPQ6</accession>
<feature type="non-terminal residue" evidence="1">
    <location>
        <position position="1"/>
    </location>
</feature>
<dbReference type="PANTHER" id="PTHR48475:SF1">
    <property type="entry name" value="RNASE H TYPE-1 DOMAIN-CONTAINING PROTEIN"/>
    <property type="match status" value="1"/>
</dbReference>
<reference evidence="1" key="1">
    <citation type="submission" date="2018-05" db="EMBL/GenBank/DDBJ databases">
        <title>Draft genome of Mucuna pruriens seed.</title>
        <authorList>
            <person name="Nnadi N.E."/>
            <person name="Vos R."/>
            <person name="Hasami M.H."/>
            <person name="Devisetty U.K."/>
            <person name="Aguiy J.C."/>
        </authorList>
    </citation>
    <scope>NUCLEOTIDE SEQUENCE [LARGE SCALE GENOMIC DNA]</scope>
    <source>
        <strain evidence="1">JCA_2017</strain>
    </source>
</reference>
<dbReference type="Proteomes" id="UP000257109">
    <property type="component" value="Unassembled WGS sequence"/>
</dbReference>
<protein>
    <submittedName>
        <fullName evidence="1">Uncharacterized protein</fullName>
    </submittedName>
</protein>
<proteinExistence type="predicted"/>
<sequence length="95" mass="11216">MTIHVRHQAKMVHCQQLDQDKAEVDDKPWYHDIKKYLEEGVYSQGATENDKRTLRRLVADFFPSGTILYKRSTNLTLLRCVDDQEARGIREEVHE</sequence>
<dbReference type="OrthoDB" id="654211at2759"/>
<dbReference type="PANTHER" id="PTHR48475">
    <property type="entry name" value="RIBONUCLEASE H"/>
    <property type="match status" value="1"/>
</dbReference>
<evidence type="ECO:0000313" key="1">
    <source>
        <dbReference type="EMBL" id="RDX67936.1"/>
    </source>
</evidence>
<comment type="caution">
    <text evidence="1">The sequence shown here is derived from an EMBL/GenBank/DDBJ whole genome shotgun (WGS) entry which is preliminary data.</text>
</comment>
<dbReference type="EMBL" id="QJKJ01012764">
    <property type="protein sequence ID" value="RDX67936.1"/>
    <property type="molecule type" value="Genomic_DNA"/>
</dbReference>
<evidence type="ECO:0000313" key="2">
    <source>
        <dbReference type="Proteomes" id="UP000257109"/>
    </source>
</evidence>
<keyword evidence="2" id="KW-1185">Reference proteome</keyword>